<dbReference type="SUPFAM" id="SSF51658">
    <property type="entry name" value="Xylose isomerase-like"/>
    <property type="match status" value="1"/>
</dbReference>
<protein>
    <recommendedName>
        <fullName evidence="1">Xylose isomerase-like TIM barrel domain-containing protein</fullName>
    </recommendedName>
</protein>
<dbReference type="AlphaFoldDB" id="A0A918IBD7"/>
<keyword evidence="3" id="KW-1185">Reference proteome</keyword>
<dbReference type="InterPro" id="IPR013022">
    <property type="entry name" value="Xyl_isomerase-like_TIM-brl"/>
</dbReference>
<sequence>MKIALDPHMFRAPIDAMVRAPAELGYASIELFPRHDFMPFFLHPRADDAPVAELEQPPRTHGVRLSSVLPLYTGSSPDEEERQAAVRHGKRMIEITAELERPLMNSEFNVRPEHAAASEAAFWRPGRNCPAR</sequence>
<name>A0A918IBD7_9ACTN</name>
<organism evidence="2 3">
    <name type="scientific">Streptomyces filipinensis</name>
    <dbReference type="NCBI Taxonomy" id="66887"/>
    <lineage>
        <taxon>Bacteria</taxon>
        <taxon>Bacillati</taxon>
        <taxon>Actinomycetota</taxon>
        <taxon>Actinomycetes</taxon>
        <taxon>Kitasatosporales</taxon>
        <taxon>Streptomycetaceae</taxon>
        <taxon>Streptomyces</taxon>
    </lineage>
</organism>
<dbReference type="Gene3D" id="3.20.20.150">
    <property type="entry name" value="Divalent-metal-dependent TIM barrel enzymes"/>
    <property type="match status" value="1"/>
</dbReference>
<accession>A0A918IBD7</accession>
<evidence type="ECO:0000313" key="3">
    <source>
        <dbReference type="Proteomes" id="UP000618795"/>
    </source>
</evidence>
<evidence type="ECO:0000313" key="2">
    <source>
        <dbReference type="EMBL" id="GGU97094.1"/>
    </source>
</evidence>
<dbReference type="InterPro" id="IPR036237">
    <property type="entry name" value="Xyl_isomerase-like_sf"/>
</dbReference>
<dbReference type="EMBL" id="BMTD01000007">
    <property type="protein sequence ID" value="GGU97094.1"/>
    <property type="molecule type" value="Genomic_DNA"/>
</dbReference>
<dbReference type="Pfam" id="PF01261">
    <property type="entry name" value="AP_endonuc_2"/>
    <property type="match status" value="1"/>
</dbReference>
<gene>
    <name evidence="2" type="ORF">GCM10010260_36010</name>
</gene>
<proteinExistence type="predicted"/>
<evidence type="ECO:0000259" key="1">
    <source>
        <dbReference type="Pfam" id="PF01261"/>
    </source>
</evidence>
<dbReference type="Proteomes" id="UP000618795">
    <property type="component" value="Unassembled WGS sequence"/>
</dbReference>
<comment type="caution">
    <text evidence="2">The sequence shown here is derived from an EMBL/GenBank/DDBJ whole genome shotgun (WGS) entry which is preliminary data.</text>
</comment>
<reference evidence="2" key="2">
    <citation type="submission" date="2020-09" db="EMBL/GenBank/DDBJ databases">
        <authorList>
            <person name="Sun Q."/>
            <person name="Ohkuma M."/>
        </authorList>
    </citation>
    <scope>NUCLEOTIDE SEQUENCE</scope>
    <source>
        <strain evidence="2">JCM 4369</strain>
    </source>
</reference>
<reference evidence="2" key="1">
    <citation type="journal article" date="2014" name="Int. J. Syst. Evol. Microbiol.">
        <title>Complete genome sequence of Corynebacterium casei LMG S-19264T (=DSM 44701T), isolated from a smear-ripened cheese.</title>
        <authorList>
            <consortium name="US DOE Joint Genome Institute (JGI-PGF)"/>
            <person name="Walter F."/>
            <person name="Albersmeier A."/>
            <person name="Kalinowski J."/>
            <person name="Ruckert C."/>
        </authorList>
    </citation>
    <scope>NUCLEOTIDE SEQUENCE</scope>
    <source>
        <strain evidence="2">JCM 4369</strain>
    </source>
</reference>
<feature type="domain" description="Xylose isomerase-like TIM barrel" evidence="1">
    <location>
        <begin position="20"/>
        <end position="106"/>
    </location>
</feature>